<dbReference type="Pfam" id="PF02321">
    <property type="entry name" value="OEP"/>
    <property type="match status" value="2"/>
</dbReference>
<comment type="similarity">
    <text evidence="1">Belongs to the outer membrane factor (OMF) (TC 1.B.17) family.</text>
</comment>
<dbReference type="AlphaFoldDB" id="H8FPZ8"/>
<feature type="chain" id="PRO_5003612942" description="Outer membrane protein" evidence="3">
    <location>
        <begin position="22"/>
        <end position="422"/>
    </location>
</feature>
<name>H8FPZ8_MAGML</name>
<comment type="caution">
    <text evidence="4">The sequence shown here is derived from an EMBL/GenBank/DDBJ whole genome shotgun (WGS) entry which is preliminary data.</text>
</comment>
<proteinExistence type="inferred from homology"/>
<dbReference type="InterPro" id="IPR003423">
    <property type="entry name" value="OMP_efflux"/>
</dbReference>
<sequence length="422" mass="45299">MKKQMLLPALAITILAAPAWAQDSQGSLALPETIRPFLADILANHPRTATLSASMARARADANAADQPLYNPELEFDATPVVSSPPDSDLSTAYTASVRLAVDISGKRDLRARIGTAQAQAAEADAQAVQADVVTETLSALAGVQTARQRVDLAAKQVELANTFLDISARRQKAGELPAIDFSTAQMAAAEANRAREEADLALVQAEETLRAACFCAIEKVPSLPATLPPSPRFSEPQIEAIIDAKPEVLAARRQIDASRQTLDLARAQRVPDPTFRLGGSSEGEERRVLVGFSIPLPVLNSGSAEVIAAGRALTQAELQERQTVQENAAAIRAASRSYQRARQGDETWQRQAIPLLETQTALLGKLWRVGELSATDFLVQMRETARVNAAAVEIRATAWDAFARLFKAVNTTPFAGNQSHD</sequence>
<organism evidence="4 5">
    <name type="scientific">Magnetospirillum molischianum DSM 120</name>
    <dbReference type="NCBI Taxonomy" id="1150626"/>
    <lineage>
        <taxon>Bacteria</taxon>
        <taxon>Pseudomonadati</taxon>
        <taxon>Pseudomonadota</taxon>
        <taxon>Alphaproteobacteria</taxon>
        <taxon>Rhodospirillales</taxon>
        <taxon>Rhodospirillaceae</taxon>
        <taxon>Magnetospirillum</taxon>
    </lineage>
</organism>
<feature type="coiled-coil region" evidence="2">
    <location>
        <begin position="180"/>
        <end position="209"/>
    </location>
</feature>
<gene>
    <name evidence="4" type="ORF">PHAMO_200021</name>
</gene>
<reference evidence="4 5" key="1">
    <citation type="journal article" date="2012" name="J. Bacteriol.">
        <title>Draft Genome Sequence of the Purple Photosynthetic Bacterium Phaeospirillum molischianum DSM120, a Particularly Versatile Bacterium.</title>
        <authorList>
            <person name="Duquesne K."/>
            <person name="Prima V."/>
            <person name="Ji B."/>
            <person name="Rouy Z."/>
            <person name="Medigue C."/>
            <person name="Talla E."/>
            <person name="Sturgis J.N."/>
        </authorList>
    </citation>
    <scope>NUCLEOTIDE SEQUENCE [LARGE SCALE GENOMIC DNA]</scope>
    <source>
        <strain evidence="5">DSM120</strain>
    </source>
</reference>
<dbReference type="PANTHER" id="PTHR30203:SF24">
    <property type="entry name" value="BLR4935 PROTEIN"/>
    <property type="match status" value="1"/>
</dbReference>
<evidence type="ECO:0000256" key="1">
    <source>
        <dbReference type="ARBA" id="ARBA00007613"/>
    </source>
</evidence>
<dbReference type="Gene3D" id="1.20.1600.10">
    <property type="entry name" value="Outer membrane efflux proteins (OEP)"/>
    <property type="match status" value="1"/>
</dbReference>
<dbReference type="GO" id="GO:0015562">
    <property type="term" value="F:efflux transmembrane transporter activity"/>
    <property type="evidence" value="ECO:0007669"/>
    <property type="project" value="InterPro"/>
</dbReference>
<keyword evidence="2" id="KW-0175">Coiled coil</keyword>
<accession>H8FPZ8</accession>
<keyword evidence="5" id="KW-1185">Reference proteome</keyword>
<dbReference type="eggNOG" id="COG1538">
    <property type="taxonomic scope" value="Bacteria"/>
</dbReference>
<evidence type="ECO:0000313" key="5">
    <source>
        <dbReference type="Proteomes" id="UP000004169"/>
    </source>
</evidence>
<dbReference type="InterPro" id="IPR010131">
    <property type="entry name" value="MdtP/NodT-like"/>
</dbReference>
<evidence type="ECO:0000313" key="4">
    <source>
        <dbReference type="EMBL" id="CCG40436.1"/>
    </source>
</evidence>
<dbReference type="PANTHER" id="PTHR30203">
    <property type="entry name" value="OUTER MEMBRANE CATION EFFLUX PROTEIN"/>
    <property type="match status" value="1"/>
</dbReference>
<protein>
    <recommendedName>
        <fullName evidence="6">Outer membrane protein</fullName>
    </recommendedName>
</protein>
<dbReference type="EMBL" id="CAHP01000013">
    <property type="protein sequence ID" value="CCG40436.1"/>
    <property type="molecule type" value="Genomic_DNA"/>
</dbReference>
<evidence type="ECO:0000256" key="3">
    <source>
        <dbReference type="SAM" id="SignalP"/>
    </source>
</evidence>
<evidence type="ECO:0008006" key="6">
    <source>
        <dbReference type="Google" id="ProtNLM"/>
    </source>
</evidence>
<dbReference type="Proteomes" id="UP000004169">
    <property type="component" value="Unassembled WGS sequence"/>
</dbReference>
<dbReference type="SUPFAM" id="SSF56954">
    <property type="entry name" value="Outer membrane efflux proteins (OEP)"/>
    <property type="match status" value="1"/>
</dbReference>
<keyword evidence="3" id="KW-0732">Signal</keyword>
<feature type="signal peptide" evidence="3">
    <location>
        <begin position="1"/>
        <end position="21"/>
    </location>
</feature>
<dbReference type="OrthoDB" id="5801460at2"/>
<dbReference type="STRING" id="1150626.PHAMO_200021"/>
<evidence type="ECO:0000256" key="2">
    <source>
        <dbReference type="SAM" id="Coils"/>
    </source>
</evidence>
<dbReference type="RefSeq" id="WP_002726712.1">
    <property type="nucleotide sequence ID" value="NZ_CAHP01000013.1"/>
</dbReference>